<evidence type="ECO:0000313" key="3">
    <source>
        <dbReference type="Proteomes" id="UP000001519"/>
    </source>
</evidence>
<dbReference type="AlphaFoldDB" id="A0A2I2ZVP2"/>
<evidence type="ECO:0000313" key="2">
    <source>
        <dbReference type="Ensembl" id="ENSGGOP00000051188.1"/>
    </source>
</evidence>
<organism evidence="2 3">
    <name type="scientific">Gorilla gorilla gorilla</name>
    <name type="common">Western lowland gorilla</name>
    <dbReference type="NCBI Taxonomy" id="9595"/>
    <lineage>
        <taxon>Eukaryota</taxon>
        <taxon>Metazoa</taxon>
        <taxon>Chordata</taxon>
        <taxon>Craniata</taxon>
        <taxon>Vertebrata</taxon>
        <taxon>Euteleostomi</taxon>
        <taxon>Mammalia</taxon>
        <taxon>Eutheria</taxon>
        <taxon>Euarchontoglires</taxon>
        <taxon>Primates</taxon>
        <taxon>Haplorrhini</taxon>
        <taxon>Catarrhini</taxon>
        <taxon>Hominidae</taxon>
        <taxon>Gorilla</taxon>
    </lineage>
</organism>
<name>A0A2I2ZVP2_GORGO</name>
<evidence type="ECO:0000256" key="1">
    <source>
        <dbReference type="SAM" id="MobiDB-lite"/>
    </source>
</evidence>
<keyword evidence="3" id="KW-1185">Reference proteome</keyword>
<protein>
    <submittedName>
        <fullName evidence="2">Uncharacterized protein</fullName>
    </submittedName>
</protein>
<dbReference type="Proteomes" id="UP000001519">
    <property type="component" value="Chromosome 12"/>
</dbReference>
<dbReference type="Ensembl" id="ENSGGOT00000049331.1">
    <property type="protein sequence ID" value="ENSGGOP00000051188.1"/>
    <property type="gene ID" value="ENSGGOG00000040719.1"/>
</dbReference>
<dbReference type="EMBL" id="CABD030083631">
    <property type="status" value="NOT_ANNOTATED_CDS"/>
    <property type="molecule type" value="Genomic_DNA"/>
</dbReference>
<dbReference type="OMA" id="CFWSIPV"/>
<reference evidence="2" key="3">
    <citation type="submission" date="2025-08" db="UniProtKB">
        <authorList>
            <consortium name="Ensembl"/>
        </authorList>
    </citation>
    <scope>IDENTIFICATION</scope>
</reference>
<reference evidence="3" key="1">
    <citation type="submission" date="2011-05" db="EMBL/GenBank/DDBJ databases">
        <title>Insights into the evolution of the great apes provided by the gorilla genome.</title>
        <authorList>
            <person name="Scally A."/>
        </authorList>
    </citation>
    <scope>NUCLEOTIDE SEQUENCE [LARGE SCALE GENOMIC DNA]</scope>
</reference>
<reference evidence="2 3" key="2">
    <citation type="journal article" date="2012" name="Nature">
        <title>Insights into hominid evolution from the gorilla genome sequence.</title>
        <authorList>
            <person name="Scally A."/>
            <person name="Dutheil J.Y."/>
            <person name="Hillier L.W."/>
            <person name="Jordan G.E."/>
            <person name="Goodhead I."/>
            <person name="Herrero J."/>
            <person name="Hobolth A."/>
            <person name="Lappalainen T."/>
            <person name="Mailund T."/>
            <person name="Marques-Bonet T."/>
            <person name="McCarthy S."/>
            <person name="Montgomery S.H."/>
            <person name="Schwalie P.C."/>
            <person name="Tang Y.A."/>
            <person name="Ward M.C."/>
            <person name="Xue Y."/>
            <person name="Yngvadottir B."/>
            <person name="Alkan C."/>
            <person name="Andersen L.N."/>
            <person name="Ayub Q."/>
            <person name="Ball E.V."/>
            <person name="Beal K."/>
            <person name="Bradley B.J."/>
            <person name="Chen Y."/>
            <person name="Clee C.M."/>
            <person name="Fitzgerald S."/>
            <person name="Graves T.A."/>
            <person name="Gu Y."/>
            <person name="Heath P."/>
            <person name="Heger A."/>
            <person name="Karakoc E."/>
            <person name="Kolb-Kokocinski A."/>
            <person name="Laird G.K."/>
            <person name="Lunter G."/>
            <person name="Meader S."/>
            <person name="Mort M."/>
            <person name="Mullikin J.C."/>
            <person name="Munch K."/>
            <person name="O'Connor T.D."/>
            <person name="Phillips A.D."/>
            <person name="Prado-Martinez J."/>
            <person name="Rogers A.S."/>
            <person name="Sajjadian S."/>
            <person name="Schmidt D."/>
            <person name="Shaw K."/>
            <person name="Simpson J.T."/>
            <person name="Stenson P.D."/>
            <person name="Turner D.J."/>
            <person name="Vigilant L."/>
            <person name="Vilella A.J."/>
            <person name="Whitener W."/>
            <person name="Zhu B."/>
            <person name="Cooper D.N."/>
            <person name="de Jong P."/>
            <person name="Dermitzakis E.T."/>
            <person name="Eichler E.E."/>
            <person name="Flicek P."/>
            <person name="Goldman N."/>
            <person name="Mundy N.I."/>
            <person name="Ning Z."/>
            <person name="Odom D.T."/>
            <person name="Ponting C.P."/>
            <person name="Quail M.A."/>
            <person name="Ryder O.A."/>
            <person name="Searle S.M."/>
            <person name="Warren W.C."/>
            <person name="Wilson R.K."/>
            <person name="Schierup M.H."/>
            <person name="Rogers J."/>
            <person name="Tyler-Smith C."/>
            <person name="Durbin R."/>
        </authorList>
    </citation>
    <scope>NUCLEOTIDE SEQUENCE [LARGE SCALE GENOMIC DNA]</scope>
</reference>
<dbReference type="GeneTree" id="ENSGT00910000147679"/>
<feature type="compositionally biased region" description="Polar residues" evidence="1">
    <location>
        <begin position="21"/>
        <end position="30"/>
    </location>
</feature>
<sequence length="123" mass="13540">MELAQELRNNLHPYPSAHSPYGNSTLSPGSQGLPPDSSVMALFNASATNTRQLLPLASYPLLWGLGVQDSDLRYLFSSSLVFLPIFSENTSDSCPFPFCFWSIPVLEPLFFSPQDAESGEPRN</sequence>
<dbReference type="InParanoid" id="A0A2I2ZVP2"/>
<reference evidence="2" key="4">
    <citation type="submission" date="2025-09" db="UniProtKB">
        <authorList>
            <consortium name="Ensembl"/>
        </authorList>
    </citation>
    <scope>IDENTIFICATION</scope>
</reference>
<proteinExistence type="predicted"/>
<feature type="region of interest" description="Disordered" evidence="1">
    <location>
        <begin position="12"/>
        <end position="33"/>
    </location>
</feature>
<accession>A0A2I2ZVP2</accession>
<dbReference type="Bgee" id="ENSGGOG00000040719">
    <property type="expression patterns" value="Expressed in liver and 1 other cell type or tissue"/>
</dbReference>